<feature type="region of interest" description="Disordered" evidence="1">
    <location>
        <begin position="192"/>
        <end position="214"/>
    </location>
</feature>
<feature type="region of interest" description="Disordered" evidence="1">
    <location>
        <begin position="245"/>
        <end position="332"/>
    </location>
</feature>
<protein>
    <recommendedName>
        <fullName evidence="4">J domain-containing protein</fullName>
    </recommendedName>
</protein>
<dbReference type="Gene3D" id="1.10.287.110">
    <property type="entry name" value="DnaJ domain"/>
    <property type="match status" value="1"/>
</dbReference>
<dbReference type="PANTHER" id="PTHR23172:SF68">
    <property type="entry name" value="DNAJ DOMAIN PROTEIN"/>
    <property type="match status" value="1"/>
</dbReference>
<name>A0AAV0I6P2_9ROSI</name>
<dbReference type="GO" id="GO:0072583">
    <property type="term" value="P:clathrin-dependent endocytosis"/>
    <property type="evidence" value="ECO:0007669"/>
    <property type="project" value="TreeGrafter"/>
</dbReference>
<evidence type="ECO:0000313" key="3">
    <source>
        <dbReference type="Proteomes" id="UP001154282"/>
    </source>
</evidence>
<feature type="compositionally biased region" description="Basic and acidic residues" evidence="1">
    <location>
        <begin position="310"/>
        <end position="332"/>
    </location>
</feature>
<sequence>MDEFGVLTERFGLKPQGKSAPMAASKRPNSATAAPTRNLASGSPVNSQSSPAYPSTAAYGTNSFNGISVGGNGDLFGNQKAQSFGGSTDGFEVFGGFDKGSKQSNGSSSFDYDSIFSGHNHSNARSSLDNDDIFGGGLKSSNASSNDDLFGSFASNQKQSVPIDELLGNFGSKPSPSLNRKGSSGFDDLLPGFNSIKTSDKRENTRTTKSSFNSADDPFVVLESSSSTTTNSSFLDPLEEFSKFASSGVSNTKPAGPSNVSTSLRPPPKSGQVLKSVKVKNSPTSSIDELENFATSRVRATPNKQSNVNHSREGRARENAKTSKFKEAEKEMPLKSVDDLESFFGTSSRSSSAPKSRTANLDPLFDATLNTRGKPQVSNGRASGVSSSGLKKASSETNMFDDFSSLFGDASFSGEFEEVEGETEERRKARFERHQRTHDRVAKAVADMNQRDYQTQREQEERRMIAEKMDLDIKRWAAGKEGNMRALLSSLQYLVVKLTRVGLNVSKHVKDVDPQVLWNECGWEPVSLTDLITSSSVKKVYRKATLCVHPDKVQQKGATLEQKYIAEKVFDILKEAWNKFNKEELS</sequence>
<evidence type="ECO:0000313" key="2">
    <source>
        <dbReference type="EMBL" id="CAI0393222.1"/>
    </source>
</evidence>
<feature type="compositionally biased region" description="Polar residues" evidence="1">
    <location>
        <begin position="245"/>
        <end position="264"/>
    </location>
</feature>
<proteinExistence type="predicted"/>
<dbReference type="GO" id="GO:0030276">
    <property type="term" value="F:clathrin binding"/>
    <property type="evidence" value="ECO:0007669"/>
    <property type="project" value="TreeGrafter"/>
</dbReference>
<keyword evidence="3" id="KW-1185">Reference proteome</keyword>
<dbReference type="Proteomes" id="UP001154282">
    <property type="component" value="Unassembled WGS sequence"/>
</dbReference>
<dbReference type="GO" id="GO:0072318">
    <property type="term" value="P:clathrin coat disassembly"/>
    <property type="evidence" value="ECO:0007669"/>
    <property type="project" value="TreeGrafter"/>
</dbReference>
<dbReference type="GO" id="GO:0005737">
    <property type="term" value="C:cytoplasm"/>
    <property type="evidence" value="ECO:0007669"/>
    <property type="project" value="TreeGrafter"/>
</dbReference>
<accession>A0AAV0I6P2</accession>
<gene>
    <name evidence="2" type="ORF">LITE_LOCUS7846</name>
</gene>
<dbReference type="PANTHER" id="PTHR23172">
    <property type="entry name" value="AUXILIN/CYCLIN G-ASSOCIATED KINASE-RELATED"/>
    <property type="match status" value="1"/>
</dbReference>
<dbReference type="AlphaFoldDB" id="A0AAV0I6P2"/>
<dbReference type="SUPFAM" id="SSF46565">
    <property type="entry name" value="Chaperone J-domain"/>
    <property type="match status" value="1"/>
</dbReference>
<dbReference type="GO" id="GO:0031982">
    <property type="term" value="C:vesicle"/>
    <property type="evidence" value="ECO:0007669"/>
    <property type="project" value="TreeGrafter"/>
</dbReference>
<feature type="region of interest" description="Disordered" evidence="1">
    <location>
        <begin position="417"/>
        <end position="439"/>
    </location>
</feature>
<dbReference type="InterPro" id="IPR036869">
    <property type="entry name" value="J_dom_sf"/>
</dbReference>
<feature type="compositionally biased region" description="Polar residues" evidence="1">
    <location>
        <begin position="27"/>
        <end position="57"/>
    </location>
</feature>
<evidence type="ECO:0008006" key="4">
    <source>
        <dbReference type="Google" id="ProtNLM"/>
    </source>
</evidence>
<feature type="region of interest" description="Disordered" evidence="1">
    <location>
        <begin position="367"/>
        <end position="394"/>
    </location>
</feature>
<dbReference type="EMBL" id="CAMGYJ010000003">
    <property type="protein sequence ID" value="CAI0393222.1"/>
    <property type="molecule type" value="Genomic_DNA"/>
</dbReference>
<organism evidence="2 3">
    <name type="scientific">Linum tenue</name>
    <dbReference type="NCBI Taxonomy" id="586396"/>
    <lineage>
        <taxon>Eukaryota</taxon>
        <taxon>Viridiplantae</taxon>
        <taxon>Streptophyta</taxon>
        <taxon>Embryophyta</taxon>
        <taxon>Tracheophyta</taxon>
        <taxon>Spermatophyta</taxon>
        <taxon>Magnoliopsida</taxon>
        <taxon>eudicotyledons</taxon>
        <taxon>Gunneridae</taxon>
        <taxon>Pentapetalae</taxon>
        <taxon>rosids</taxon>
        <taxon>fabids</taxon>
        <taxon>Malpighiales</taxon>
        <taxon>Linaceae</taxon>
        <taxon>Linum</taxon>
    </lineage>
</organism>
<feature type="region of interest" description="Disordered" evidence="1">
    <location>
        <begin position="1"/>
        <end position="57"/>
    </location>
</feature>
<feature type="compositionally biased region" description="Basic and acidic residues" evidence="1">
    <location>
        <begin position="424"/>
        <end position="439"/>
    </location>
</feature>
<comment type="caution">
    <text evidence="2">The sequence shown here is derived from an EMBL/GenBank/DDBJ whole genome shotgun (WGS) entry which is preliminary data.</text>
</comment>
<evidence type="ECO:0000256" key="1">
    <source>
        <dbReference type="SAM" id="MobiDB-lite"/>
    </source>
</evidence>
<feature type="compositionally biased region" description="Polar residues" evidence="1">
    <location>
        <begin position="368"/>
        <end position="389"/>
    </location>
</feature>
<reference evidence="2" key="1">
    <citation type="submission" date="2022-08" db="EMBL/GenBank/DDBJ databases">
        <authorList>
            <person name="Gutierrez-Valencia J."/>
        </authorList>
    </citation>
    <scope>NUCLEOTIDE SEQUENCE</scope>
</reference>